<feature type="domain" description="Solute-binding protein family 5" evidence="5">
    <location>
        <begin position="53"/>
        <end position="280"/>
    </location>
</feature>
<dbReference type="InterPro" id="IPR039424">
    <property type="entry name" value="SBP_5"/>
</dbReference>
<evidence type="ECO:0000256" key="1">
    <source>
        <dbReference type="ARBA" id="ARBA00005695"/>
    </source>
</evidence>
<dbReference type="Gene3D" id="3.10.105.10">
    <property type="entry name" value="Dipeptide-binding Protein, Domain 3"/>
    <property type="match status" value="1"/>
</dbReference>
<dbReference type="Proteomes" id="UP000235547">
    <property type="component" value="Unassembled WGS sequence"/>
</dbReference>
<evidence type="ECO:0000256" key="4">
    <source>
        <dbReference type="SAM" id="MobiDB-lite"/>
    </source>
</evidence>
<dbReference type="GO" id="GO:0015833">
    <property type="term" value="P:peptide transport"/>
    <property type="evidence" value="ECO:0007669"/>
    <property type="project" value="TreeGrafter"/>
</dbReference>
<dbReference type="RefSeq" id="WP_102586402.1">
    <property type="nucleotide sequence ID" value="NZ_BNAE01000004.1"/>
</dbReference>
<sequence>MRGWWVVGSALLLVGVLVIALRPPAEPATSAPSRAGEPVSSEDLEGRRGALVDQVVFTREADVGRVTGLIEAGSHQLFTQGISSPTVFNRLRDSLATGYDIAYGTYSELTLNPAGPELADGTLNPFHVPAIREALNRLIDRRHVAEEIFGGLAVPRLLPLSTAFPDYSRLADVARELELRYAYDPVAAGQVIHDEMLALGARRSDGQWWYAGELVQIKVLIRTEDERRRVGDYLSNLLEDQGFAVERRYRTAEEASRLWIATDPMAGHWHVYTGSWISTVIMRDQAENFSFFYTPRGRAEPLWQAYQPTPEFDELADRLQRRDYRTLAEREAMMASALALAMQDSSRVWLVDQINATARAANVQVAVDLAGGLAGSALWPYTLRYTDRVGGEMVIGMPALLAEPWNPIAGSNWAFDRMITRATQDPAVMPDPFTGLYLPQRLIHAQVTVEAGVPVTRTLDWLSVDTAERIEVPAEAWLGWDQTERRFLSAGELHPDGLTTRTRVRVHYDEALFERHWHDGTRLSLADFVLPWIVDFERAAPDSALYDVAHLPTFEAFQRHFRGWRIVSEDPLIIDIYSDQIYPDAESMVAARAPNPIPWHTLSLGVLAEQRGQLAFSSNKADRLGADWMSLVAGPSLAVLESLLEEKRQTQAIPYAAVLGPWVDGQAANRRFEALARWHGERGHFWIGNGPFELEAVYPVEGSVVLKHFADFPDPADKWLRFASPMVPELELDGPLVVEVAPPTGQNGAAVEAMGGAEGLEGAEFRLTVTFEGQAYSAEAIDAIQVLLFNGRDQLTHRGEAESTGEGNWRIRLSPETLTALGVGANSLELAVTSKHVALPVFASHVFATVPQGGGEQPR</sequence>
<dbReference type="GO" id="GO:1904680">
    <property type="term" value="F:peptide transmembrane transporter activity"/>
    <property type="evidence" value="ECO:0007669"/>
    <property type="project" value="TreeGrafter"/>
</dbReference>
<evidence type="ECO:0000256" key="2">
    <source>
        <dbReference type="ARBA" id="ARBA00022448"/>
    </source>
</evidence>
<evidence type="ECO:0000313" key="6">
    <source>
        <dbReference type="EMBL" id="PMR82807.1"/>
    </source>
</evidence>
<keyword evidence="3" id="KW-0732">Signal</keyword>
<evidence type="ECO:0000313" key="7">
    <source>
        <dbReference type="Proteomes" id="UP000235547"/>
    </source>
</evidence>
<gene>
    <name evidence="6" type="ORF">C1H70_00665</name>
</gene>
<organism evidence="6 7">
    <name type="scientific">Halomonas urumqiensis</name>
    <dbReference type="NCBI Taxonomy" id="1684789"/>
    <lineage>
        <taxon>Bacteria</taxon>
        <taxon>Pseudomonadati</taxon>
        <taxon>Pseudomonadota</taxon>
        <taxon>Gammaproteobacteria</taxon>
        <taxon>Oceanospirillales</taxon>
        <taxon>Halomonadaceae</taxon>
        <taxon>Halomonas</taxon>
    </lineage>
</organism>
<dbReference type="PANTHER" id="PTHR30290">
    <property type="entry name" value="PERIPLASMIC BINDING COMPONENT OF ABC TRANSPORTER"/>
    <property type="match status" value="1"/>
</dbReference>
<name>A0A2N7UQT7_9GAMM</name>
<dbReference type="Pfam" id="PF00496">
    <property type="entry name" value="SBP_bac_5"/>
    <property type="match status" value="1"/>
</dbReference>
<dbReference type="AlphaFoldDB" id="A0A2N7UQT7"/>
<evidence type="ECO:0000259" key="5">
    <source>
        <dbReference type="Pfam" id="PF00496"/>
    </source>
</evidence>
<dbReference type="SUPFAM" id="SSF53850">
    <property type="entry name" value="Periplasmic binding protein-like II"/>
    <property type="match status" value="1"/>
</dbReference>
<keyword evidence="7" id="KW-1185">Reference proteome</keyword>
<keyword evidence="2" id="KW-0813">Transport</keyword>
<accession>A0A2N7UQT7</accession>
<dbReference type="PANTHER" id="PTHR30290:SF9">
    <property type="entry name" value="OLIGOPEPTIDE-BINDING PROTEIN APPA"/>
    <property type="match status" value="1"/>
</dbReference>
<comment type="similarity">
    <text evidence="1">Belongs to the bacterial solute-binding protein 5 family.</text>
</comment>
<dbReference type="OrthoDB" id="48849at2"/>
<evidence type="ECO:0000256" key="3">
    <source>
        <dbReference type="ARBA" id="ARBA00022729"/>
    </source>
</evidence>
<protein>
    <submittedName>
        <fullName evidence="6">ABC transporter substrate-binding protein</fullName>
    </submittedName>
</protein>
<feature type="region of interest" description="Disordered" evidence="4">
    <location>
        <begin position="26"/>
        <end position="46"/>
    </location>
</feature>
<proteinExistence type="inferred from homology"/>
<dbReference type="InterPro" id="IPR000914">
    <property type="entry name" value="SBP_5_dom"/>
</dbReference>
<reference evidence="6 7" key="1">
    <citation type="submission" date="2018-01" db="EMBL/GenBank/DDBJ databases">
        <title>Halomonas endophytica sp. nov., isolated from storage liquid in the stems of Populus euphratica.</title>
        <authorList>
            <person name="Chen C."/>
        </authorList>
    </citation>
    <scope>NUCLEOTIDE SEQUENCE [LARGE SCALE GENOMIC DNA]</scope>
    <source>
        <strain evidence="6 7">BZ-SZ-XJ27</strain>
    </source>
</reference>
<dbReference type="EMBL" id="PNRG01000001">
    <property type="protein sequence ID" value="PMR82807.1"/>
    <property type="molecule type" value="Genomic_DNA"/>
</dbReference>
<comment type="caution">
    <text evidence="6">The sequence shown here is derived from an EMBL/GenBank/DDBJ whole genome shotgun (WGS) entry which is preliminary data.</text>
</comment>